<dbReference type="Gene3D" id="3.40.50.300">
    <property type="entry name" value="P-loop containing nucleotide triphosphate hydrolases"/>
    <property type="match status" value="1"/>
</dbReference>
<keyword evidence="3" id="KW-0547">Nucleotide-binding</keyword>
<dbReference type="Pfam" id="PF00005">
    <property type="entry name" value="ABC_tran"/>
    <property type="match status" value="1"/>
</dbReference>
<feature type="transmembrane region" description="Helical" evidence="8">
    <location>
        <begin position="465"/>
        <end position="485"/>
    </location>
</feature>
<sequence>MSTLSQQSAAPLRARPALAPASTQLAVLLWRNALLLVRYWRSTLAQTVGAPLVFMLLLFVLQRADYAVQSVSNPSPPSAPLPGVYRCQGRSSIPCINIMFTPATAATQSYMSTFAALNAKRTGETALALEGAWSDLAAIPSRNLDMVPVGSPDFIYNYALRHPNVTAWGITFNQATTNGVNNVQYQIWYNSTRVANSSDVFGRQLVAFMRGLDEAIITVLNDPSATVKASIDVTVRDWPVVPPKTLSDSIVQNLGPVFFFSCVMVIFINVVNQILTEKEQKLRHGMEMMGLRPIVYWLSMFLSTSLLVLASSVVTCILGIAFQFATFKNGNFAVLLVTFFLLGEAMIVFAFFITTLVRRARVGILAGIFVFIIGLLFESFVFSSGFVGYIWWKPTTPSAAPIVLSLLPFFNFGKCFLDISTLTTGKLDELTGTYVPGPGFSWSSIYSPVISTLLPTYSDATQPDVPALVVSWYMLLVDMAVYGVLTWYLDRVIPDEFGAALPLWFPFMPTFWGIESRRQRSVEREDWLDEVMSTSAREKIDDEDSDVSVERSRALSAAFWPAAKIVHLRKVYSSLLGKEEKIAIKDSCFTLEEGKLLALLGQNGAGKSTTMNILSGLTPATSGDAYIYGMSVRHQMHRIRKVMGVCPQHDILFGDLTAREHIYLYAGLKGVPRAEWAALVEDRLQAVRLLKVADQRAKTFSGGMKRRLSVVISTIGDPQIVFLDEPTTGMDPVNRRHVWSFIEQFKQGRIVVLTTHSMEEADVLGDRIAIMAHGRLRAIGNSVTLKNKFGAGYRISIVTDPARSDEVRAIVYTQVPGATLEDDSAGSLIYQFPVSSTPLIPAFVRNLNNYEGLIKAWGISQTTLEEVFLKIIRDANPGGYAADQLVVLDDAAPLPGTLRPRFSVRRRNTTRSQSAAAAAANAAAADKDVYTDAAPTSSSTNASSRNNSSLNPLV</sequence>
<dbReference type="CDD" id="cd03263">
    <property type="entry name" value="ABC_subfamily_A"/>
    <property type="match status" value="1"/>
</dbReference>
<reference evidence="10 11" key="1">
    <citation type="submission" date="2023-09" db="EMBL/GenBank/DDBJ databases">
        <title>Pangenome analysis of Batrachochytrium dendrobatidis and related Chytrids.</title>
        <authorList>
            <person name="Yacoub M.N."/>
            <person name="Stajich J.E."/>
            <person name="James T.Y."/>
        </authorList>
    </citation>
    <scope>NUCLEOTIDE SEQUENCE [LARGE SCALE GENOMIC DNA]</scope>
    <source>
        <strain evidence="10 11">JEL0888</strain>
    </source>
</reference>
<proteinExistence type="predicted"/>
<feature type="compositionally biased region" description="Low complexity" evidence="7">
    <location>
        <begin position="934"/>
        <end position="954"/>
    </location>
</feature>
<dbReference type="PANTHER" id="PTHR19229">
    <property type="entry name" value="ATP-BINDING CASSETTE TRANSPORTER SUBFAMILY A ABCA"/>
    <property type="match status" value="1"/>
</dbReference>
<evidence type="ECO:0000256" key="3">
    <source>
        <dbReference type="ARBA" id="ARBA00022741"/>
    </source>
</evidence>
<dbReference type="InterPro" id="IPR017871">
    <property type="entry name" value="ABC_transporter-like_CS"/>
</dbReference>
<comment type="subcellular location">
    <subcellularLocation>
        <location evidence="1">Membrane</location>
        <topology evidence="1">Multi-pass membrane protein</topology>
    </subcellularLocation>
</comment>
<keyword evidence="4" id="KW-0067">ATP-binding</keyword>
<evidence type="ECO:0000256" key="6">
    <source>
        <dbReference type="ARBA" id="ARBA00023136"/>
    </source>
</evidence>
<dbReference type="InterPro" id="IPR026082">
    <property type="entry name" value="ABCA"/>
</dbReference>
<feature type="transmembrane region" description="Helical" evidence="8">
    <location>
        <begin position="332"/>
        <end position="357"/>
    </location>
</feature>
<comment type="caution">
    <text evidence="10">The sequence shown here is derived from an EMBL/GenBank/DDBJ whole genome shotgun (WGS) entry which is preliminary data.</text>
</comment>
<evidence type="ECO:0000256" key="5">
    <source>
        <dbReference type="ARBA" id="ARBA00022989"/>
    </source>
</evidence>
<name>A0ABR4ND30_9FUNG</name>
<evidence type="ECO:0000259" key="9">
    <source>
        <dbReference type="PROSITE" id="PS50893"/>
    </source>
</evidence>
<dbReference type="InterPro" id="IPR013525">
    <property type="entry name" value="ABC2_TM"/>
</dbReference>
<evidence type="ECO:0000256" key="1">
    <source>
        <dbReference type="ARBA" id="ARBA00004141"/>
    </source>
</evidence>
<keyword evidence="5 8" id="KW-1133">Transmembrane helix</keyword>
<evidence type="ECO:0000256" key="8">
    <source>
        <dbReference type="SAM" id="Phobius"/>
    </source>
</evidence>
<dbReference type="InterPro" id="IPR003439">
    <property type="entry name" value="ABC_transporter-like_ATP-bd"/>
</dbReference>
<dbReference type="InterPro" id="IPR027417">
    <property type="entry name" value="P-loop_NTPase"/>
</dbReference>
<keyword evidence="11" id="KW-1185">Reference proteome</keyword>
<dbReference type="PROSITE" id="PS50893">
    <property type="entry name" value="ABC_TRANSPORTER_2"/>
    <property type="match status" value="1"/>
</dbReference>
<gene>
    <name evidence="10" type="ORF">HK105_203055</name>
</gene>
<feature type="region of interest" description="Disordered" evidence="7">
    <location>
        <begin position="923"/>
        <end position="954"/>
    </location>
</feature>
<feature type="transmembrane region" description="Helical" evidence="8">
    <location>
        <begin position="295"/>
        <end position="320"/>
    </location>
</feature>
<feature type="transmembrane region" description="Helical" evidence="8">
    <location>
        <begin position="364"/>
        <end position="392"/>
    </location>
</feature>
<keyword evidence="2 8" id="KW-0812">Transmembrane</keyword>
<evidence type="ECO:0000256" key="4">
    <source>
        <dbReference type="ARBA" id="ARBA00022840"/>
    </source>
</evidence>
<dbReference type="Pfam" id="PF12698">
    <property type="entry name" value="ABC2_membrane_3"/>
    <property type="match status" value="1"/>
</dbReference>
<evidence type="ECO:0000256" key="2">
    <source>
        <dbReference type="ARBA" id="ARBA00022692"/>
    </source>
</evidence>
<dbReference type="PROSITE" id="PS00211">
    <property type="entry name" value="ABC_TRANSPORTER_1"/>
    <property type="match status" value="1"/>
</dbReference>
<feature type="transmembrane region" description="Helical" evidence="8">
    <location>
        <begin position="44"/>
        <end position="61"/>
    </location>
</feature>
<dbReference type="PANTHER" id="PTHR19229:SF205">
    <property type="entry name" value="ABC TRANSPORTER A FAMILY MEMBER 1-RELATED"/>
    <property type="match status" value="1"/>
</dbReference>
<feature type="transmembrane region" description="Helical" evidence="8">
    <location>
        <begin position="254"/>
        <end position="275"/>
    </location>
</feature>
<dbReference type="EMBL" id="JADGIZ020000011">
    <property type="protein sequence ID" value="KAL2917391.1"/>
    <property type="molecule type" value="Genomic_DNA"/>
</dbReference>
<evidence type="ECO:0000313" key="11">
    <source>
        <dbReference type="Proteomes" id="UP001527925"/>
    </source>
</evidence>
<evidence type="ECO:0000313" key="10">
    <source>
        <dbReference type="EMBL" id="KAL2917391.1"/>
    </source>
</evidence>
<dbReference type="InterPro" id="IPR003593">
    <property type="entry name" value="AAA+_ATPase"/>
</dbReference>
<dbReference type="SUPFAM" id="SSF52540">
    <property type="entry name" value="P-loop containing nucleoside triphosphate hydrolases"/>
    <property type="match status" value="1"/>
</dbReference>
<dbReference type="Proteomes" id="UP001527925">
    <property type="component" value="Unassembled WGS sequence"/>
</dbReference>
<evidence type="ECO:0000256" key="7">
    <source>
        <dbReference type="SAM" id="MobiDB-lite"/>
    </source>
</evidence>
<feature type="domain" description="ABC transporter" evidence="9">
    <location>
        <begin position="566"/>
        <end position="798"/>
    </location>
</feature>
<dbReference type="SMART" id="SM00382">
    <property type="entry name" value="AAA"/>
    <property type="match status" value="1"/>
</dbReference>
<keyword evidence="6 8" id="KW-0472">Membrane</keyword>
<organism evidence="10 11">
    <name type="scientific">Polyrhizophydium stewartii</name>
    <dbReference type="NCBI Taxonomy" id="2732419"/>
    <lineage>
        <taxon>Eukaryota</taxon>
        <taxon>Fungi</taxon>
        <taxon>Fungi incertae sedis</taxon>
        <taxon>Chytridiomycota</taxon>
        <taxon>Chytridiomycota incertae sedis</taxon>
        <taxon>Chytridiomycetes</taxon>
        <taxon>Rhizophydiales</taxon>
        <taxon>Rhizophydiales incertae sedis</taxon>
        <taxon>Polyrhizophydium</taxon>
    </lineage>
</organism>
<protein>
    <recommendedName>
        <fullName evidence="9">ABC transporter domain-containing protein</fullName>
    </recommendedName>
</protein>
<accession>A0ABR4ND30</accession>